<dbReference type="SUPFAM" id="SSF53474">
    <property type="entry name" value="alpha/beta-Hydrolases"/>
    <property type="match status" value="1"/>
</dbReference>
<protein>
    <submittedName>
        <fullName evidence="3">Alpha/beta hydrolase</fullName>
    </submittedName>
</protein>
<feature type="domain" description="Alpha/beta hydrolase fold-3" evidence="2">
    <location>
        <begin position="65"/>
        <end position="268"/>
    </location>
</feature>
<dbReference type="GO" id="GO:0016787">
    <property type="term" value="F:hydrolase activity"/>
    <property type="evidence" value="ECO:0007669"/>
    <property type="project" value="UniProtKB-KW"/>
</dbReference>
<dbReference type="PANTHER" id="PTHR48081">
    <property type="entry name" value="AB HYDROLASE SUPERFAMILY PROTEIN C4A8.06C"/>
    <property type="match status" value="1"/>
</dbReference>
<accession>A0A9D2G476</accession>
<dbReference type="InterPro" id="IPR050300">
    <property type="entry name" value="GDXG_lipolytic_enzyme"/>
</dbReference>
<proteinExistence type="predicted"/>
<evidence type="ECO:0000259" key="2">
    <source>
        <dbReference type="Pfam" id="PF07859"/>
    </source>
</evidence>
<dbReference type="AlphaFoldDB" id="A0A9D2G476"/>
<reference evidence="3" key="2">
    <citation type="submission" date="2021-04" db="EMBL/GenBank/DDBJ databases">
        <authorList>
            <person name="Gilroy R."/>
        </authorList>
    </citation>
    <scope>NUCLEOTIDE SEQUENCE</scope>
    <source>
        <strain evidence="3">ChiW7-2402</strain>
    </source>
</reference>
<sequence length="295" mass="32392">MASFVTKFLNVYFRHLPIIEDTQEERRQNAARPLPKPPKGVTVRDAGLGVPCEIIEKPGNGDIYVLNIHGGGFTTGSARETRAFSFYLCEKLGYNVLACDYRLAPEHKLPASYDDCFDVYRAVIRKFPRLIVLGGSAGGALAIGTVQRAMKEHLPLPLAVAAFSPVAAIGMDLPSHKANIKTDYMLKRDPSGGKLLEKLVPPGCGEAFLKDPSISPYFGEFRGFPPFFLSVSDTEVLYDDSRLLYEKAVSSGVRCRLEVGHGMLHAWASIPQIPESHGTLRRMKAFFEEVGVCGS</sequence>
<evidence type="ECO:0000313" key="4">
    <source>
        <dbReference type="Proteomes" id="UP000824102"/>
    </source>
</evidence>
<name>A0A9D2G476_9FIRM</name>
<dbReference type="InterPro" id="IPR013094">
    <property type="entry name" value="AB_hydrolase_3"/>
</dbReference>
<dbReference type="InterPro" id="IPR029058">
    <property type="entry name" value="AB_hydrolase_fold"/>
</dbReference>
<evidence type="ECO:0000256" key="1">
    <source>
        <dbReference type="ARBA" id="ARBA00022801"/>
    </source>
</evidence>
<organism evidence="3 4">
    <name type="scientific">Candidatus Gallimonas intestinavium</name>
    <dbReference type="NCBI Taxonomy" id="2838603"/>
    <lineage>
        <taxon>Bacteria</taxon>
        <taxon>Bacillati</taxon>
        <taxon>Bacillota</taxon>
        <taxon>Clostridia</taxon>
        <taxon>Candidatus Gallimonas</taxon>
    </lineage>
</organism>
<gene>
    <name evidence="3" type="ORF">H9964_04390</name>
</gene>
<comment type="caution">
    <text evidence="3">The sequence shown here is derived from an EMBL/GenBank/DDBJ whole genome shotgun (WGS) entry which is preliminary data.</text>
</comment>
<dbReference type="EMBL" id="DXBB01000064">
    <property type="protein sequence ID" value="HIZ72799.1"/>
    <property type="molecule type" value="Genomic_DNA"/>
</dbReference>
<dbReference type="Gene3D" id="3.40.50.1820">
    <property type="entry name" value="alpha/beta hydrolase"/>
    <property type="match status" value="1"/>
</dbReference>
<dbReference type="Proteomes" id="UP000824102">
    <property type="component" value="Unassembled WGS sequence"/>
</dbReference>
<keyword evidence="1 3" id="KW-0378">Hydrolase</keyword>
<evidence type="ECO:0000313" key="3">
    <source>
        <dbReference type="EMBL" id="HIZ72799.1"/>
    </source>
</evidence>
<dbReference type="PANTHER" id="PTHR48081:SF8">
    <property type="entry name" value="ALPHA_BETA HYDROLASE FOLD-3 DOMAIN-CONTAINING PROTEIN-RELATED"/>
    <property type="match status" value="1"/>
</dbReference>
<dbReference type="Pfam" id="PF07859">
    <property type="entry name" value="Abhydrolase_3"/>
    <property type="match status" value="1"/>
</dbReference>
<reference evidence="3" key="1">
    <citation type="journal article" date="2021" name="PeerJ">
        <title>Extensive microbial diversity within the chicken gut microbiome revealed by metagenomics and culture.</title>
        <authorList>
            <person name="Gilroy R."/>
            <person name="Ravi A."/>
            <person name="Getino M."/>
            <person name="Pursley I."/>
            <person name="Horton D.L."/>
            <person name="Alikhan N.F."/>
            <person name="Baker D."/>
            <person name="Gharbi K."/>
            <person name="Hall N."/>
            <person name="Watson M."/>
            <person name="Adriaenssens E.M."/>
            <person name="Foster-Nyarko E."/>
            <person name="Jarju S."/>
            <person name="Secka A."/>
            <person name="Antonio M."/>
            <person name="Oren A."/>
            <person name="Chaudhuri R.R."/>
            <person name="La Ragione R."/>
            <person name="Hildebrand F."/>
            <person name="Pallen M.J."/>
        </authorList>
    </citation>
    <scope>NUCLEOTIDE SEQUENCE</scope>
    <source>
        <strain evidence="3">ChiW7-2402</strain>
    </source>
</reference>